<dbReference type="NCBIfam" id="TIGR02962">
    <property type="entry name" value="hdxy_isourate"/>
    <property type="match status" value="1"/>
</dbReference>
<sequence>MSVSPITCHILDTTVGRPAANVLCELTYLSSPSSSAIATAYTNADGRVKEWSLANPSDASSEWITSELRPGLYKVRFNTLQYFSNMQRETFFPYVDIVFQIPESPDAHYHIPLLLSNYGYSTYRGS</sequence>
<keyword evidence="5 7" id="KW-0659">Purine metabolism</keyword>
<comment type="subunit">
    <text evidence="4 7">Homotetramer.</text>
</comment>
<dbReference type="PANTHER" id="PTHR10395">
    <property type="entry name" value="URICASE AND TRANSTHYRETIN-RELATED"/>
    <property type="match status" value="1"/>
</dbReference>
<evidence type="ECO:0000313" key="10">
    <source>
        <dbReference type="Proteomes" id="UP000094455"/>
    </source>
</evidence>
<dbReference type="InterPro" id="IPR014306">
    <property type="entry name" value="Hydroxyisourate_hydrolase"/>
</dbReference>
<comment type="similarity">
    <text evidence="3 7">Belongs to the transthyretin family. 5-hydroxyisourate hydrolase subfamily.</text>
</comment>
<dbReference type="InterPro" id="IPR023416">
    <property type="entry name" value="Transthyretin/HIU_hydrolase_d"/>
</dbReference>
<dbReference type="Pfam" id="PF00576">
    <property type="entry name" value="Transthyretin"/>
    <property type="match status" value="1"/>
</dbReference>
<feature type="domain" description="Transthyretin/hydroxyisourate hydrolase" evidence="8">
    <location>
        <begin position="1"/>
        <end position="125"/>
    </location>
</feature>
<organism evidence="9 10">
    <name type="scientific">Pichia membranifaciens NRRL Y-2026</name>
    <dbReference type="NCBI Taxonomy" id="763406"/>
    <lineage>
        <taxon>Eukaryota</taxon>
        <taxon>Fungi</taxon>
        <taxon>Dikarya</taxon>
        <taxon>Ascomycota</taxon>
        <taxon>Saccharomycotina</taxon>
        <taxon>Pichiomycetes</taxon>
        <taxon>Pichiales</taxon>
        <taxon>Pichiaceae</taxon>
        <taxon>Pichia</taxon>
    </lineage>
</organism>
<dbReference type="GO" id="GO:0006144">
    <property type="term" value="P:purine nucleobase metabolic process"/>
    <property type="evidence" value="ECO:0007669"/>
    <property type="project" value="UniProtKB-KW"/>
</dbReference>
<evidence type="ECO:0000256" key="4">
    <source>
        <dbReference type="ARBA" id="ARBA00011881"/>
    </source>
</evidence>
<evidence type="ECO:0000256" key="1">
    <source>
        <dbReference type="ARBA" id="ARBA00001043"/>
    </source>
</evidence>
<keyword evidence="10" id="KW-1185">Reference proteome</keyword>
<comment type="function">
    <text evidence="2">Catalyzes the hydrolysis of 5-hydroxyisourate (HIU) to 2-oxo-4-hydroxy-4-carboxy-5-ureidoimidazoline (OHCU).</text>
</comment>
<keyword evidence="6 7" id="KW-0378">Hydrolase</keyword>
<comment type="catalytic activity">
    <reaction evidence="1 7">
        <text>5-hydroxyisourate + H2O = 5-hydroxy-2-oxo-4-ureido-2,5-dihydro-1H-imidazole-5-carboxylate + H(+)</text>
        <dbReference type="Rhea" id="RHEA:23736"/>
        <dbReference type="ChEBI" id="CHEBI:15377"/>
        <dbReference type="ChEBI" id="CHEBI:15378"/>
        <dbReference type="ChEBI" id="CHEBI:18072"/>
        <dbReference type="ChEBI" id="CHEBI:58639"/>
        <dbReference type="EC" id="3.5.2.17"/>
    </reaction>
</comment>
<evidence type="ECO:0000256" key="6">
    <source>
        <dbReference type="ARBA" id="ARBA00022801"/>
    </source>
</evidence>
<dbReference type="Proteomes" id="UP000094455">
    <property type="component" value="Unassembled WGS sequence"/>
</dbReference>
<gene>
    <name evidence="9" type="ORF">PICMEDRAFT_70093</name>
</gene>
<protein>
    <recommendedName>
        <fullName evidence="7">5-hydroxyisourate hydrolase</fullName>
        <shortName evidence="7">HIU hydrolase</shortName>
        <shortName evidence="7">HIUHase</shortName>
        <ecNumber evidence="7">3.5.2.17</ecNumber>
    </recommendedName>
</protein>
<evidence type="ECO:0000256" key="2">
    <source>
        <dbReference type="ARBA" id="ARBA00002704"/>
    </source>
</evidence>
<dbReference type="EC" id="3.5.2.17" evidence="7"/>
<reference evidence="9 10" key="1">
    <citation type="journal article" date="2016" name="Proc. Natl. Acad. Sci. U.S.A.">
        <title>Comparative genomics of biotechnologically important yeasts.</title>
        <authorList>
            <person name="Riley R."/>
            <person name="Haridas S."/>
            <person name="Wolfe K.H."/>
            <person name="Lopes M.R."/>
            <person name="Hittinger C.T."/>
            <person name="Goeker M."/>
            <person name="Salamov A.A."/>
            <person name="Wisecaver J.H."/>
            <person name="Long T.M."/>
            <person name="Calvey C.H."/>
            <person name="Aerts A.L."/>
            <person name="Barry K.W."/>
            <person name="Choi C."/>
            <person name="Clum A."/>
            <person name="Coughlan A.Y."/>
            <person name="Deshpande S."/>
            <person name="Douglass A.P."/>
            <person name="Hanson S.J."/>
            <person name="Klenk H.-P."/>
            <person name="LaButti K.M."/>
            <person name="Lapidus A."/>
            <person name="Lindquist E.A."/>
            <person name="Lipzen A.M."/>
            <person name="Meier-Kolthoff J.P."/>
            <person name="Ohm R.A."/>
            <person name="Otillar R.P."/>
            <person name="Pangilinan J.L."/>
            <person name="Peng Y."/>
            <person name="Rokas A."/>
            <person name="Rosa C.A."/>
            <person name="Scheuner C."/>
            <person name="Sibirny A.A."/>
            <person name="Slot J.C."/>
            <person name="Stielow J.B."/>
            <person name="Sun H."/>
            <person name="Kurtzman C.P."/>
            <person name="Blackwell M."/>
            <person name="Grigoriev I.V."/>
            <person name="Jeffries T.W."/>
        </authorList>
    </citation>
    <scope>NUCLEOTIDE SEQUENCE [LARGE SCALE GENOMIC DNA]</scope>
    <source>
        <strain evidence="9 10">NRRL Y-2026</strain>
    </source>
</reference>
<evidence type="ECO:0000256" key="3">
    <source>
        <dbReference type="ARBA" id="ARBA00009850"/>
    </source>
</evidence>
<dbReference type="InterPro" id="IPR036817">
    <property type="entry name" value="Transthyretin/HIU_hydrolase_sf"/>
</dbReference>
<dbReference type="GeneID" id="30180233"/>
<proteinExistence type="inferred from homology"/>
<evidence type="ECO:0000259" key="8">
    <source>
        <dbReference type="SMART" id="SM00095"/>
    </source>
</evidence>
<dbReference type="CDD" id="cd05822">
    <property type="entry name" value="TLP_HIUase"/>
    <property type="match status" value="1"/>
</dbReference>
<evidence type="ECO:0000313" key="9">
    <source>
        <dbReference type="EMBL" id="ODQ48459.1"/>
    </source>
</evidence>
<dbReference type="SMART" id="SM00095">
    <property type="entry name" value="TR_THY"/>
    <property type="match status" value="1"/>
</dbReference>
<name>A0A1E3NQT6_9ASCO</name>
<accession>A0A1E3NQT6</accession>
<dbReference type="PANTHER" id="PTHR10395:SF7">
    <property type="entry name" value="5-HYDROXYISOURATE HYDROLASE"/>
    <property type="match status" value="1"/>
</dbReference>
<dbReference type="GO" id="GO:0033971">
    <property type="term" value="F:hydroxyisourate hydrolase activity"/>
    <property type="evidence" value="ECO:0007669"/>
    <property type="project" value="UniProtKB-EC"/>
</dbReference>
<dbReference type="Gene3D" id="2.60.40.180">
    <property type="entry name" value="Transthyretin/hydroxyisourate hydrolase domain"/>
    <property type="match status" value="1"/>
</dbReference>
<evidence type="ECO:0000256" key="5">
    <source>
        <dbReference type="ARBA" id="ARBA00022631"/>
    </source>
</evidence>
<dbReference type="STRING" id="763406.A0A1E3NQT6"/>
<dbReference type="AlphaFoldDB" id="A0A1E3NQT6"/>
<dbReference type="SUPFAM" id="SSF49472">
    <property type="entry name" value="Transthyretin (synonym: prealbumin)"/>
    <property type="match status" value="1"/>
</dbReference>
<dbReference type="OrthoDB" id="10265230at2759"/>
<dbReference type="RefSeq" id="XP_019019572.1">
    <property type="nucleotide sequence ID" value="XM_019163546.1"/>
</dbReference>
<evidence type="ECO:0000256" key="7">
    <source>
        <dbReference type="RuleBase" id="RU361270"/>
    </source>
</evidence>
<dbReference type="EMBL" id="KV454001">
    <property type="protein sequence ID" value="ODQ48459.1"/>
    <property type="molecule type" value="Genomic_DNA"/>
</dbReference>